<keyword evidence="1 2" id="KW-1015">Disulfide bond</keyword>
<feature type="chain" id="PRO_5042518004" evidence="3">
    <location>
        <begin position="21"/>
        <end position="483"/>
    </location>
</feature>
<evidence type="ECO:0000256" key="1">
    <source>
        <dbReference type="ARBA" id="ARBA00023157"/>
    </source>
</evidence>
<feature type="domain" description="F5/8 type C" evidence="4">
    <location>
        <begin position="324"/>
        <end position="481"/>
    </location>
</feature>
<evidence type="ECO:0000259" key="5">
    <source>
        <dbReference type="PROSITE" id="PS50026"/>
    </source>
</evidence>
<evidence type="ECO:0000256" key="2">
    <source>
        <dbReference type="PROSITE-ProRule" id="PRU00076"/>
    </source>
</evidence>
<dbReference type="CTD" id="10085"/>
<organism evidence="6 7">
    <name type="scientific">Petromyzon marinus</name>
    <name type="common">Sea lamprey</name>
    <dbReference type="NCBI Taxonomy" id="7757"/>
    <lineage>
        <taxon>Eukaryota</taxon>
        <taxon>Metazoa</taxon>
        <taxon>Chordata</taxon>
        <taxon>Craniata</taxon>
        <taxon>Vertebrata</taxon>
        <taxon>Cyclostomata</taxon>
        <taxon>Hyperoartia</taxon>
        <taxon>Petromyzontiformes</taxon>
        <taxon>Petromyzontidae</taxon>
        <taxon>Petromyzon</taxon>
    </lineage>
</organism>
<evidence type="ECO:0000313" key="6">
    <source>
        <dbReference type="Proteomes" id="UP001318040"/>
    </source>
</evidence>
<dbReference type="GO" id="GO:0038023">
    <property type="term" value="F:signaling receptor activity"/>
    <property type="evidence" value="ECO:0007669"/>
    <property type="project" value="TreeGrafter"/>
</dbReference>
<proteinExistence type="predicted"/>
<feature type="domain" description="F5/8 type C" evidence="4">
    <location>
        <begin position="163"/>
        <end position="319"/>
    </location>
</feature>
<dbReference type="PANTHER" id="PTHR46806:SF9">
    <property type="entry name" value="EGF-LIKE REPEAT AND DISCOIDIN I-LIKE DOMAIN-CONTAINING PROTEIN 3 PRECURSOR"/>
    <property type="match status" value="1"/>
</dbReference>
<dbReference type="KEGG" id="pmrn:116953475"/>
<sequence>MCLISGYLLLCLLCTAAVRGEESCDPNPCDNGGTCLLDSTKDSITSVYLCICPGNFTGPNCSFSSKDNGNPQEASGSDLPGPCSPNPCHNSGECHVSLAPRGDAFADYACECPRGFDGIHCQHNINECSLSPCRNGGICTDLDADYSCECTGEFMGKDCHLRCWSPLGLEGGDIRDDQITASSLLVAVMGLQRWLPSLARLNRAGIVNAWTPAQRDSQPWIQVNLERRLRVTGVVTQGASRFGSAEYVRTFKLAHSGDGRNWTVYRDAATGRDKVFLGNQDNGSPRSNTLSPPIVASLVRLMPLTCRRRCTLRMELLGCETNGCSEPLGLKSGLVGDTQISASSVFQTLGLPCWTWEPHLARLDRQGRINAWSAAKGDPNQWLQIDLGEARKITGIVTQGARDLGHMQFVRSYRVASSEDGATWTVYKDDETRRDKIFAGNYDNNSHKKNMFNPPIIARYVRVLPYSWYRRITLRVELIGCDF</sequence>
<dbReference type="RefSeq" id="XP_032829596.1">
    <property type="nucleotide sequence ID" value="XM_032973705.1"/>
</dbReference>
<dbReference type="PROSITE" id="PS50026">
    <property type="entry name" value="EGF_3"/>
    <property type="match status" value="3"/>
</dbReference>
<dbReference type="SUPFAM" id="SSF49785">
    <property type="entry name" value="Galactose-binding domain-like"/>
    <property type="match status" value="2"/>
</dbReference>
<dbReference type="GO" id="GO:0005509">
    <property type="term" value="F:calcium ion binding"/>
    <property type="evidence" value="ECO:0007669"/>
    <property type="project" value="InterPro"/>
</dbReference>
<dbReference type="InterPro" id="IPR000152">
    <property type="entry name" value="EGF-type_Asp/Asn_hydroxyl_site"/>
</dbReference>
<dbReference type="InterPro" id="IPR008979">
    <property type="entry name" value="Galactose-bd-like_sf"/>
</dbReference>
<dbReference type="GO" id="GO:0005886">
    <property type="term" value="C:plasma membrane"/>
    <property type="evidence" value="ECO:0007669"/>
    <property type="project" value="TreeGrafter"/>
</dbReference>
<dbReference type="InterPro" id="IPR000421">
    <property type="entry name" value="FA58C"/>
</dbReference>
<dbReference type="Pfam" id="PF00008">
    <property type="entry name" value="EGF"/>
    <property type="match status" value="2"/>
</dbReference>
<accession>A0AAJ7XCQ5</accession>
<keyword evidence="2" id="KW-0245">EGF-like domain</keyword>
<evidence type="ECO:0000313" key="7">
    <source>
        <dbReference type="RefSeq" id="XP_032829596.1"/>
    </source>
</evidence>
<reference evidence="7" key="1">
    <citation type="submission" date="2025-08" db="UniProtKB">
        <authorList>
            <consortium name="RefSeq"/>
        </authorList>
    </citation>
    <scope>IDENTIFICATION</scope>
    <source>
        <tissue evidence="7">Sperm</tissue>
    </source>
</reference>
<dbReference type="PROSITE" id="PS00010">
    <property type="entry name" value="ASX_HYDROXYL"/>
    <property type="match status" value="1"/>
</dbReference>
<dbReference type="Pfam" id="PF00754">
    <property type="entry name" value="F5_F8_type_C"/>
    <property type="match status" value="2"/>
</dbReference>
<feature type="signal peptide" evidence="3">
    <location>
        <begin position="1"/>
        <end position="20"/>
    </location>
</feature>
<dbReference type="PROSITE" id="PS50022">
    <property type="entry name" value="FA58C_3"/>
    <property type="match status" value="2"/>
</dbReference>
<dbReference type="InterPro" id="IPR001881">
    <property type="entry name" value="EGF-like_Ca-bd_dom"/>
</dbReference>
<dbReference type="AlphaFoldDB" id="A0AAJ7XCQ5"/>
<gene>
    <name evidence="7" type="primary">EDIL3</name>
</gene>
<dbReference type="Gene3D" id="2.60.120.260">
    <property type="entry name" value="Galactose-binding domain-like"/>
    <property type="match status" value="2"/>
</dbReference>
<feature type="domain" description="EGF-like" evidence="5">
    <location>
        <begin position="124"/>
        <end position="160"/>
    </location>
</feature>
<dbReference type="PROSITE" id="PS01187">
    <property type="entry name" value="EGF_CA"/>
    <property type="match status" value="1"/>
</dbReference>
<dbReference type="FunFam" id="2.10.25.10:FF:000246">
    <property type="entry name" value="EGF-like repeat and discoidin I-like domain-containing protein 3"/>
    <property type="match status" value="1"/>
</dbReference>
<dbReference type="FunFam" id="2.60.120.260:FF:000002">
    <property type="entry name" value="Coagulation factor VIII"/>
    <property type="match status" value="2"/>
</dbReference>
<dbReference type="PROSITE" id="PS01285">
    <property type="entry name" value="FA58C_1"/>
    <property type="match status" value="2"/>
</dbReference>
<feature type="domain" description="EGF-like" evidence="5">
    <location>
        <begin position="79"/>
        <end position="122"/>
    </location>
</feature>
<dbReference type="Proteomes" id="UP001318040">
    <property type="component" value="Chromosome 52"/>
</dbReference>
<evidence type="ECO:0000259" key="4">
    <source>
        <dbReference type="PROSITE" id="PS50022"/>
    </source>
</evidence>
<name>A0AAJ7XCQ5_PETMA</name>
<dbReference type="PROSITE" id="PS01286">
    <property type="entry name" value="FA58C_2"/>
    <property type="match status" value="2"/>
</dbReference>
<dbReference type="PANTHER" id="PTHR46806">
    <property type="entry name" value="F5/8 TYPE C DOMAIN-CONTAINING PROTEIN"/>
    <property type="match status" value="1"/>
</dbReference>
<dbReference type="SMART" id="SM00181">
    <property type="entry name" value="EGF"/>
    <property type="match status" value="3"/>
</dbReference>
<dbReference type="PROSITE" id="PS00022">
    <property type="entry name" value="EGF_1"/>
    <property type="match status" value="3"/>
</dbReference>
<feature type="disulfide bond" evidence="2">
    <location>
        <begin position="112"/>
        <end position="121"/>
    </location>
</feature>
<evidence type="ECO:0000256" key="3">
    <source>
        <dbReference type="SAM" id="SignalP"/>
    </source>
</evidence>
<dbReference type="Gene3D" id="2.10.25.10">
    <property type="entry name" value="Laminin"/>
    <property type="match status" value="3"/>
</dbReference>
<keyword evidence="3" id="KW-0732">Signal</keyword>
<dbReference type="SUPFAM" id="SSF57196">
    <property type="entry name" value="EGF/Laminin"/>
    <property type="match status" value="3"/>
</dbReference>
<comment type="caution">
    <text evidence="2">Lacks conserved residue(s) required for the propagation of feature annotation.</text>
</comment>
<dbReference type="CDD" id="cd00057">
    <property type="entry name" value="FA58C"/>
    <property type="match status" value="2"/>
</dbReference>
<dbReference type="InterPro" id="IPR018097">
    <property type="entry name" value="EGF_Ca-bd_CS"/>
</dbReference>
<feature type="disulfide bond" evidence="2">
    <location>
        <begin position="150"/>
        <end position="159"/>
    </location>
</feature>
<dbReference type="SMART" id="SM00231">
    <property type="entry name" value="FA58C"/>
    <property type="match status" value="2"/>
</dbReference>
<dbReference type="SMART" id="SM00179">
    <property type="entry name" value="EGF_CA"/>
    <property type="match status" value="1"/>
</dbReference>
<dbReference type="InterPro" id="IPR000742">
    <property type="entry name" value="EGF"/>
</dbReference>
<feature type="disulfide bond" evidence="2">
    <location>
        <begin position="52"/>
        <end position="61"/>
    </location>
</feature>
<protein>
    <submittedName>
        <fullName evidence="7">EGF-like repeat and discoidin I-like domain-containing protein 3</fullName>
    </submittedName>
</protein>
<dbReference type="PROSITE" id="PS01186">
    <property type="entry name" value="EGF_2"/>
    <property type="match status" value="1"/>
</dbReference>
<dbReference type="CDD" id="cd00054">
    <property type="entry name" value="EGF_CA"/>
    <property type="match status" value="3"/>
</dbReference>
<dbReference type="InterPro" id="IPR050633">
    <property type="entry name" value="Neuropilin_MCO_CoagFactor"/>
</dbReference>
<feature type="domain" description="EGF-like" evidence="5">
    <location>
        <begin position="20"/>
        <end position="62"/>
    </location>
</feature>
<keyword evidence="6" id="KW-1185">Reference proteome</keyword>